<dbReference type="CDD" id="cd07185">
    <property type="entry name" value="OmpA_C-like"/>
    <property type="match status" value="1"/>
</dbReference>
<accession>A0A3N2BE17</accession>
<feature type="region of interest" description="Disordered" evidence="2">
    <location>
        <begin position="158"/>
        <end position="186"/>
    </location>
</feature>
<gene>
    <name evidence="5" type="ORF">EDD31_1884</name>
</gene>
<name>A0A3N2BE17_9MICO</name>
<reference evidence="5 6" key="1">
    <citation type="submission" date="2018-11" db="EMBL/GenBank/DDBJ databases">
        <title>Sequencing the genomes of 1000 actinobacteria strains.</title>
        <authorList>
            <person name="Klenk H.-P."/>
        </authorList>
    </citation>
    <scope>NUCLEOTIDE SEQUENCE [LARGE SCALE GENOMIC DNA]</scope>
    <source>
        <strain evidence="5 6">DSM 11294</strain>
    </source>
</reference>
<dbReference type="SUPFAM" id="SSF103088">
    <property type="entry name" value="OmpA-like"/>
    <property type="match status" value="1"/>
</dbReference>
<dbReference type="InterPro" id="IPR036737">
    <property type="entry name" value="OmpA-like_sf"/>
</dbReference>
<proteinExistence type="predicted"/>
<dbReference type="GO" id="GO:0016020">
    <property type="term" value="C:membrane"/>
    <property type="evidence" value="ECO:0007669"/>
    <property type="project" value="UniProtKB-UniRule"/>
</dbReference>
<comment type="caution">
    <text evidence="5">The sequence shown here is derived from an EMBL/GenBank/DDBJ whole genome shotgun (WGS) entry which is preliminary data.</text>
</comment>
<evidence type="ECO:0000313" key="5">
    <source>
        <dbReference type="EMBL" id="ROR73499.1"/>
    </source>
</evidence>
<feature type="chain" id="PRO_5018067822" evidence="3">
    <location>
        <begin position="39"/>
        <end position="200"/>
    </location>
</feature>
<dbReference type="OrthoDB" id="5166631at2"/>
<evidence type="ECO:0000256" key="1">
    <source>
        <dbReference type="PROSITE-ProRule" id="PRU00473"/>
    </source>
</evidence>
<keyword evidence="1" id="KW-0472">Membrane</keyword>
<feature type="signal peptide" evidence="3">
    <location>
        <begin position="1"/>
        <end position="38"/>
    </location>
</feature>
<dbReference type="Pfam" id="PF00691">
    <property type="entry name" value="OmpA"/>
    <property type="match status" value="1"/>
</dbReference>
<dbReference type="EMBL" id="RKHK01000001">
    <property type="protein sequence ID" value="ROR73499.1"/>
    <property type="molecule type" value="Genomic_DNA"/>
</dbReference>
<keyword evidence="3" id="KW-0732">Signal</keyword>
<dbReference type="Proteomes" id="UP000280668">
    <property type="component" value="Unassembled WGS sequence"/>
</dbReference>
<feature type="domain" description="OmpA-like" evidence="4">
    <location>
        <begin position="83"/>
        <end position="200"/>
    </location>
</feature>
<feature type="region of interest" description="Disordered" evidence="2">
    <location>
        <begin position="35"/>
        <end position="58"/>
    </location>
</feature>
<sequence>MSRRHTRSPATPSATLRRCTAAALALAVAAGLMPSAAAAPSGPPPEPEGGVSQGDLDASIRAWDISENIIELGGGAEDEDEDEDDALITLQTDVLFRANSWELPSSAPARIVELVEEIPEGATVSVVGHTDSRPTGEDFDNQELSENRAEAVAEVLRSERSDLDLEVSGAGDSEPAATEDPDDPATFAANRRVEISYGEN</sequence>
<keyword evidence="6" id="KW-1185">Reference proteome</keyword>
<evidence type="ECO:0000259" key="4">
    <source>
        <dbReference type="PROSITE" id="PS51123"/>
    </source>
</evidence>
<organism evidence="5 6">
    <name type="scientific">Bogoriella caseilytica</name>
    <dbReference type="NCBI Taxonomy" id="56055"/>
    <lineage>
        <taxon>Bacteria</taxon>
        <taxon>Bacillati</taxon>
        <taxon>Actinomycetota</taxon>
        <taxon>Actinomycetes</taxon>
        <taxon>Micrococcales</taxon>
        <taxon>Bogoriellaceae</taxon>
        <taxon>Bogoriella</taxon>
    </lineage>
</organism>
<evidence type="ECO:0000256" key="3">
    <source>
        <dbReference type="SAM" id="SignalP"/>
    </source>
</evidence>
<dbReference type="AlphaFoldDB" id="A0A3N2BE17"/>
<evidence type="ECO:0000313" key="6">
    <source>
        <dbReference type="Proteomes" id="UP000280668"/>
    </source>
</evidence>
<dbReference type="InterPro" id="IPR006665">
    <property type="entry name" value="OmpA-like"/>
</dbReference>
<protein>
    <submittedName>
        <fullName evidence="5">Outer membrane protein OmpA-like peptidoglycan-associated protein</fullName>
    </submittedName>
</protein>
<dbReference type="InterPro" id="IPR050330">
    <property type="entry name" value="Bact_OuterMem_StrucFunc"/>
</dbReference>
<dbReference type="PANTHER" id="PTHR30329:SF21">
    <property type="entry name" value="LIPOPROTEIN YIAD-RELATED"/>
    <property type="match status" value="1"/>
</dbReference>
<dbReference type="RefSeq" id="WP_123303910.1">
    <property type="nucleotide sequence ID" value="NZ_RKHK01000001.1"/>
</dbReference>
<evidence type="ECO:0000256" key="2">
    <source>
        <dbReference type="SAM" id="MobiDB-lite"/>
    </source>
</evidence>
<dbReference type="PROSITE" id="PS51123">
    <property type="entry name" value="OMPA_2"/>
    <property type="match status" value="1"/>
</dbReference>
<dbReference type="Gene3D" id="3.30.1330.60">
    <property type="entry name" value="OmpA-like domain"/>
    <property type="match status" value="1"/>
</dbReference>
<dbReference type="PANTHER" id="PTHR30329">
    <property type="entry name" value="STATOR ELEMENT OF FLAGELLAR MOTOR COMPLEX"/>
    <property type="match status" value="1"/>
</dbReference>